<dbReference type="AlphaFoldDB" id="A0A0F9G7P1"/>
<dbReference type="EMBL" id="LAZR01018813">
    <property type="protein sequence ID" value="KKL94884.1"/>
    <property type="molecule type" value="Genomic_DNA"/>
</dbReference>
<protein>
    <recommendedName>
        <fullName evidence="1">4Fe-4S ferredoxin-type domain-containing protein</fullName>
    </recommendedName>
</protein>
<gene>
    <name evidence="2" type="ORF">LCGC14_1860190</name>
</gene>
<sequence length="126" mass="14080">MYNTKNKKGWIELDSEIIKQGKCVYCGACGAFCDNIKFDFEKEIPIENGSCKDVNTCRDGFGLCYNLCPKTGIEQIPLPLLDKWVFGKKQDKILGHYIDIVSVKLTDSAREKLPMEAGPLTALLSV</sequence>
<dbReference type="InterPro" id="IPR017896">
    <property type="entry name" value="4Fe4S_Fe-S-bd"/>
</dbReference>
<proteinExistence type="predicted"/>
<accession>A0A0F9G7P1</accession>
<evidence type="ECO:0000259" key="1">
    <source>
        <dbReference type="PROSITE" id="PS51379"/>
    </source>
</evidence>
<feature type="domain" description="4Fe-4S ferredoxin-type" evidence="1">
    <location>
        <begin position="14"/>
        <end position="43"/>
    </location>
</feature>
<reference evidence="2" key="1">
    <citation type="journal article" date="2015" name="Nature">
        <title>Complex archaea that bridge the gap between prokaryotes and eukaryotes.</title>
        <authorList>
            <person name="Spang A."/>
            <person name="Saw J.H."/>
            <person name="Jorgensen S.L."/>
            <person name="Zaremba-Niedzwiedzka K."/>
            <person name="Martijn J."/>
            <person name="Lind A.E."/>
            <person name="van Eijk R."/>
            <person name="Schleper C."/>
            <person name="Guy L."/>
            <person name="Ettema T.J."/>
        </authorList>
    </citation>
    <scope>NUCLEOTIDE SEQUENCE</scope>
</reference>
<feature type="non-terminal residue" evidence="2">
    <location>
        <position position="126"/>
    </location>
</feature>
<comment type="caution">
    <text evidence="2">The sequence shown here is derived from an EMBL/GenBank/DDBJ whole genome shotgun (WGS) entry which is preliminary data.</text>
</comment>
<evidence type="ECO:0000313" key="2">
    <source>
        <dbReference type="EMBL" id="KKL94884.1"/>
    </source>
</evidence>
<dbReference type="SUPFAM" id="SSF54862">
    <property type="entry name" value="4Fe-4S ferredoxins"/>
    <property type="match status" value="1"/>
</dbReference>
<dbReference type="Gene3D" id="3.30.70.20">
    <property type="match status" value="1"/>
</dbReference>
<dbReference type="PROSITE" id="PS51379">
    <property type="entry name" value="4FE4S_FER_2"/>
    <property type="match status" value="1"/>
</dbReference>
<name>A0A0F9G7P1_9ZZZZ</name>
<organism evidence="2">
    <name type="scientific">marine sediment metagenome</name>
    <dbReference type="NCBI Taxonomy" id="412755"/>
    <lineage>
        <taxon>unclassified sequences</taxon>
        <taxon>metagenomes</taxon>
        <taxon>ecological metagenomes</taxon>
    </lineage>
</organism>